<keyword evidence="4" id="KW-1133">Transmembrane helix</keyword>
<dbReference type="InParanoid" id="A0A152A2Q5"/>
<organism evidence="6 7">
    <name type="scientific">Tieghemostelium lacteum</name>
    <name type="common">Slime mold</name>
    <name type="synonym">Dictyostelium lacteum</name>
    <dbReference type="NCBI Taxonomy" id="361077"/>
    <lineage>
        <taxon>Eukaryota</taxon>
        <taxon>Amoebozoa</taxon>
        <taxon>Evosea</taxon>
        <taxon>Eumycetozoa</taxon>
        <taxon>Dictyostelia</taxon>
        <taxon>Dictyosteliales</taxon>
        <taxon>Raperosteliaceae</taxon>
        <taxon>Tieghemostelium</taxon>
    </lineage>
</organism>
<evidence type="ECO:0000256" key="1">
    <source>
        <dbReference type="ARBA" id="ARBA00009191"/>
    </source>
</evidence>
<dbReference type="AlphaFoldDB" id="A0A152A2Q5"/>
<dbReference type="GO" id="GO:0016787">
    <property type="term" value="F:hydrolase activity"/>
    <property type="evidence" value="ECO:0007669"/>
    <property type="project" value="TreeGrafter"/>
</dbReference>
<gene>
    <name evidence="6" type="ORF">DLAC_11522</name>
</gene>
<dbReference type="GO" id="GO:0012505">
    <property type="term" value="C:endomembrane system"/>
    <property type="evidence" value="ECO:0007669"/>
    <property type="project" value="TreeGrafter"/>
</dbReference>
<keyword evidence="3" id="KW-0325">Glycoprotein</keyword>
<keyword evidence="4" id="KW-0812">Transmembrane</keyword>
<dbReference type="OrthoDB" id="5307922at2759"/>
<protein>
    <recommendedName>
        <fullName evidence="5">Strictosidine synthase conserved region domain-containing protein</fullName>
    </recommendedName>
</protein>
<name>A0A152A2Q5_TIELA</name>
<evidence type="ECO:0000256" key="2">
    <source>
        <dbReference type="ARBA" id="ARBA00022553"/>
    </source>
</evidence>
<dbReference type="FunCoup" id="A0A152A2Q5">
    <property type="interactions" value="1"/>
</dbReference>
<evidence type="ECO:0000259" key="5">
    <source>
        <dbReference type="Pfam" id="PF03088"/>
    </source>
</evidence>
<evidence type="ECO:0000313" key="6">
    <source>
        <dbReference type="EMBL" id="KYR00484.1"/>
    </source>
</evidence>
<feature type="domain" description="Strictosidine synthase conserved region" evidence="5">
    <location>
        <begin position="200"/>
        <end position="296"/>
    </location>
</feature>
<dbReference type="OMA" id="YRITRYW"/>
<evidence type="ECO:0000256" key="4">
    <source>
        <dbReference type="SAM" id="Phobius"/>
    </source>
</evidence>
<dbReference type="PANTHER" id="PTHR10426:SF88">
    <property type="entry name" value="ADIPOCYTE PLASMA MEMBRANE-ASSOCIATED PROTEIN HEMOMUCIN-RELATED"/>
    <property type="match status" value="1"/>
</dbReference>
<evidence type="ECO:0000313" key="7">
    <source>
        <dbReference type="Proteomes" id="UP000076078"/>
    </source>
</evidence>
<sequence>MKGTPQKKTNNSSKSGYQFIHVVIFCISVVIGVISLFSPIPLLMLNIQKTLEVHPFHPLPITGRVGSGMMPNDPYVSKLNNKMDNIKLLSLPGHDGPETLSFNSKGQMYIALGTGEIRYLDPPFSYISQSDYINNKPSSLIDHSKSTGIMVGRPLGIKFDKNDNLLIADAVKGLLQLNTQTNEITLLVSQFNNSKLTFVNDVEIGQDGTIYFSDSGSIAPVLDKNNNWDTQQPSVYACIAASPFGRVFSYNPKTKEVKLLLDGLRYANGVALDSKEESLFVAETSVFRIHRIWLKGVNKGKSEIFIDNLPGFPDGIDIYGDDELYIGMYSGRSKFLDAMHPYPFLKNIFLHIPGLSARFHYPPTVIVASGSTGNILNYYQSSSFKPLRTITSAVKYNNQLYLGNLYNNFIGVLEL</sequence>
<keyword evidence="2" id="KW-0597">Phosphoprotein</keyword>
<dbReference type="InterPro" id="IPR018119">
    <property type="entry name" value="Strictosidine_synth_cons-reg"/>
</dbReference>
<accession>A0A152A2Q5</accession>
<evidence type="ECO:0000256" key="3">
    <source>
        <dbReference type="ARBA" id="ARBA00023180"/>
    </source>
</evidence>
<dbReference type="PANTHER" id="PTHR10426">
    <property type="entry name" value="STRICTOSIDINE SYNTHASE-RELATED"/>
    <property type="match status" value="1"/>
</dbReference>
<dbReference type="InterPro" id="IPR011042">
    <property type="entry name" value="6-blade_b-propeller_TolB-like"/>
</dbReference>
<feature type="transmembrane region" description="Helical" evidence="4">
    <location>
        <begin position="20"/>
        <end position="45"/>
    </location>
</feature>
<dbReference type="STRING" id="361077.A0A152A2Q5"/>
<reference evidence="6 7" key="1">
    <citation type="submission" date="2015-12" db="EMBL/GenBank/DDBJ databases">
        <title>Dictyostelia acquired genes for synthesis and detection of signals that induce cell-type specialization by lateral gene transfer from prokaryotes.</title>
        <authorList>
            <person name="Gloeckner G."/>
            <person name="Schaap P."/>
        </authorList>
    </citation>
    <scope>NUCLEOTIDE SEQUENCE [LARGE SCALE GENOMIC DNA]</scope>
    <source>
        <strain evidence="6 7">TK</strain>
    </source>
</reference>
<dbReference type="EMBL" id="LODT01000013">
    <property type="protein sequence ID" value="KYR00484.1"/>
    <property type="molecule type" value="Genomic_DNA"/>
</dbReference>
<dbReference type="Pfam" id="PF20067">
    <property type="entry name" value="SSL_N"/>
    <property type="match status" value="1"/>
</dbReference>
<proteinExistence type="inferred from homology"/>
<comment type="similarity">
    <text evidence="1">Belongs to the strictosidine synthase family.</text>
</comment>
<dbReference type="Proteomes" id="UP000076078">
    <property type="component" value="Unassembled WGS sequence"/>
</dbReference>
<keyword evidence="7" id="KW-1185">Reference proteome</keyword>
<dbReference type="SUPFAM" id="SSF63829">
    <property type="entry name" value="Calcium-dependent phosphotriesterase"/>
    <property type="match status" value="1"/>
</dbReference>
<dbReference type="Gene3D" id="2.120.10.30">
    <property type="entry name" value="TolB, C-terminal domain"/>
    <property type="match status" value="1"/>
</dbReference>
<keyword evidence="4" id="KW-0472">Membrane</keyword>
<comment type="caution">
    <text evidence="6">The sequence shown here is derived from an EMBL/GenBank/DDBJ whole genome shotgun (WGS) entry which is preliminary data.</text>
</comment>
<dbReference type="Pfam" id="PF03088">
    <property type="entry name" value="Str_synth"/>
    <property type="match status" value="1"/>
</dbReference>